<gene>
    <name evidence="1" type="ORF">Xmau_03352</name>
</gene>
<protein>
    <submittedName>
        <fullName evidence="1">Uncharacterized protein</fullName>
    </submittedName>
</protein>
<reference evidence="1 2" key="1">
    <citation type="journal article" date="2017" name="Nat. Microbiol.">
        <title>Natural product diversity associated with the nematode symbionts Photorhabdus and Xenorhabdus.</title>
        <authorList>
            <person name="Tobias N.J."/>
            <person name="Wolff H."/>
            <person name="Djahanschiri B."/>
            <person name="Grundmann F."/>
            <person name="Kronenwerth M."/>
            <person name="Shi Y.M."/>
            <person name="Simonyi S."/>
            <person name="Grun P."/>
            <person name="Shapiro-Ilan D."/>
            <person name="Pidot S.J."/>
            <person name="Stinear T.P."/>
            <person name="Ebersberger I."/>
            <person name="Bode H.B."/>
        </authorList>
    </citation>
    <scope>NUCLEOTIDE SEQUENCE [LARGE SCALE GENOMIC DNA]</scope>
    <source>
        <strain evidence="1 2">DSM 17908</strain>
    </source>
</reference>
<proteinExistence type="predicted"/>
<accession>A0A2G0NV58</accession>
<evidence type="ECO:0000313" key="2">
    <source>
        <dbReference type="Proteomes" id="UP000224607"/>
    </source>
</evidence>
<comment type="caution">
    <text evidence="1">The sequence shown here is derived from an EMBL/GenBank/DDBJ whole genome shotgun (WGS) entry which is preliminary data.</text>
</comment>
<sequence length="166" mass="18883">MCIDKQRLFGFNPAKLVIQPQTDQIEGRLRLHDALPVVHLCRFDLKFIRRHHHSLLVIQRLGIQDHRLFTGNPLLKVTVAIKHGLRVQRQLTTALQQAVIVVQPRHGQRCVFFSQDLPLLVSYILPDQSQVATAANVTGLITESAHRQVYRALTEHPTGKMCIPVI</sequence>
<evidence type="ECO:0000313" key="1">
    <source>
        <dbReference type="EMBL" id="PHM38644.1"/>
    </source>
</evidence>
<name>A0A2G0NV58_9GAMM</name>
<dbReference type="Proteomes" id="UP000224607">
    <property type="component" value="Unassembled WGS sequence"/>
</dbReference>
<dbReference type="EMBL" id="NITY01000015">
    <property type="protein sequence ID" value="PHM38644.1"/>
    <property type="molecule type" value="Genomic_DNA"/>
</dbReference>
<keyword evidence="2" id="KW-1185">Reference proteome</keyword>
<organism evidence="1 2">
    <name type="scientific">Xenorhabdus mauleonii</name>
    <dbReference type="NCBI Taxonomy" id="351675"/>
    <lineage>
        <taxon>Bacteria</taxon>
        <taxon>Pseudomonadati</taxon>
        <taxon>Pseudomonadota</taxon>
        <taxon>Gammaproteobacteria</taxon>
        <taxon>Enterobacterales</taxon>
        <taxon>Morganellaceae</taxon>
        <taxon>Xenorhabdus</taxon>
    </lineage>
</organism>